<accession>A0A8S5RY60</accession>
<organism evidence="2">
    <name type="scientific">Siphoviridae sp. ctWdm1</name>
    <dbReference type="NCBI Taxonomy" id="2827883"/>
    <lineage>
        <taxon>Viruses</taxon>
        <taxon>Duplodnaviria</taxon>
        <taxon>Heunggongvirae</taxon>
        <taxon>Uroviricota</taxon>
        <taxon>Caudoviricetes</taxon>
    </lineage>
</organism>
<name>A0A8S5RY60_9CAUD</name>
<dbReference type="Pfam" id="PF13392">
    <property type="entry name" value="HNH_3"/>
    <property type="match status" value="1"/>
</dbReference>
<dbReference type="SUPFAM" id="SSF54060">
    <property type="entry name" value="His-Me finger endonucleases"/>
    <property type="match status" value="1"/>
</dbReference>
<dbReference type="GO" id="GO:0004519">
    <property type="term" value="F:endonuclease activity"/>
    <property type="evidence" value="ECO:0007669"/>
    <property type="project" value="UniProtKB-KW"/>
</dbReference>
<proteinExistence type="predicted"/>
<protein>
    <submittedName>
        <fullName evidence="2">HNH endonuclease</fullName>
    </submittedName>
</protein>
<feature type="domain" description="HNH nuclease" evidence="1">
    <location>
        <begin position="100"/>
        <end position="143"/>
    </location>
</feature>
<dbReference type="EMBL" id="BK032509">
    <property type="protein sequence ID" value="DAF43511.1"/>
    <property type="molecule type" value="Genomic_DNA"/>
</dbReference>
<reference evidence="2" key="1">
    <citation type="journal article" date="2021" name="Proc. Natl. Acad. Sci. U.S.A.">
        <title>A Catalog of Tens of Thousands of Viruses from Human Metagenomes Reveals Hidden Associations with Chronic Diseases.</title>
        <authorList>
            <person name="Tisza M.J."/>
            <person name="Buck C.B."/>
        </authorList>
    </citation>
    <scope>NUCLEOTIDE SEQUENCE</scope>
    <source>
        <strain evidence="2">CtWdm1</strain>
    </source>
</reference>
<sequence>MTKSILTEEQKAYLLRIAPNRFNKEITLLINNKFKTNFTENQIKHYKKHNKIKSFNDDKLKEIKSIQVAKYRKVLPIGSETVWSDGFIWIKVKADPAKWRLKHHVIWEEFHKREIPQNYVVIFLDGNKRNFDIKNLELLSKEEYCYLNNKHIIFKNSELTKSYCNLCKLMSLRKKRKI</sequence>
<dbReference type="Gene3D" id="3.90.75.20">
    <property type="match status" value="1"/>
</dbReference>
<dbReference type="InterPro" id="IPR044925">
    <property type="entry name" value="His-Me_finger_sf"/>
</dbReference>
<keyword evidence="2" id="KW-0540">Nuclease</keyword>
<dbReference type="InterPro" id="IPR003615">
    <property type="entry name" value="HNH_nuc"/>
</dbReference>
<keyword evidence="2" id="KW-0378">Hydrolase</keyword>
<evidence type="ECO:0000313" key="2">
    <source>
        <dbReference type="EMBL" id="DAF43511.1"/>
    </source>
</evidence>
<keyword evidence="2" id="KW-0255">Endonuclease</keyword>
<evidence type="ECO:0000259" key="1">
    <source>
        <dbReference type="Pfam" id="PF13392"/>
    </source>
</evidence>